<evidence type="ECO:0000313" key="4">
    <source>
        <dbReference type="EMBL" id="NYD69758.1"/>
    </source>
</evidence>
<evidence type="ECO:0000313" key="5">
    <source>
        <dbReference type="Proteomes" id="UP000549913"/>
    </source>
</evidence>
<reference evidence="4 5" key="1">
    <citation type="submission" date="2020-07" db="EMBL/GenBank/DDBJ databases">
        <title>Sequencing the genomes of 1000 actinobacteria strains.</title>
        <authorList>
            <person name="Klenk H.-P."/>
        </authorList>
    </citation>
    <scope>NUCLEOTIDE SEQUENCE [LARGE SCALE GENOMIC DNA]</scope>
    <source>
        <strain evidence="4 5">DSM 26474</strain>
    </source>
</reference>
<dbReference type="Proteomes" id="UP000549913">
    <property type="component" value="Unassembled WGS sequence"/>
</dbReference>
<accession>A0A852S939</accession>
<dbReference type="InterPro" id="IPR028098">
    <property type="entry name" value="Glyco_trans_4-like_N"/>
</dbReference>
<keyword evidence="1" id="KW-0328">Glycosyltransferase</keyword>
<dbReference type="RefSeq" id="WP_179547025.1">
    <property type="nucleotide sequence ID" value="NZ_BSEW01000001.1"/>
</dbReference>
<protein>
    <recommendedName>
        <fullName evidence="3">Glycosyltransferase subfamily 4-like N-terminal domain-containing protein</fullName>
    </recommendedName>
</protein>
<comment type="caution">
    <text evidence="4">The sequence shown here is derived from an EMBL/GenBank/DDBJ whole genome shotgun (WGS) entry which is preliminary data.</text>
</comment>
<keyword evidence="2" id="KW-0808">Transferase</keyword>
<dbReference type="Pfam" id="PF13439">
    <property type="entry name" value="Glyco_transf_4"/>
    <property type="match status" value="1"/>
</dbReference>
<evidence type="ECO:0000256" key="2">
    <source>
        <dbReference type="ARBA" id="ARBA00022679"/>
    </source>
</evidence>
<gene>
    <name evidence="4" type="ORF">BJ984_000916</name>
</gene>
<organism evidence="4 5">
    <name type="scientific">Herbiconiux flava</name>
    <dbReference type="NCBI Taxonomy" id="881268"/>
    <lineage>
        <taxon>Bacteria</taxon>
        <taxon>Bacillati</taxon>
        <taxon>Actinomycetota</taxon>
        <taxon>Actinomycetes</taxon>
        <taxon>Micrococcales</taxon>
        <taxon>Microbacteriaceae</taxon>
        <taxon>Herbiconiux</taxon>
    </lineage>
</organism>
<name>A0A852S939_9MICO</name>
<feature type="domain" description="Glycosyltransferase subfamily 4-like N-terminal" evidence="3">
    <location>
        <begin position="38"/>
        <end position="150"/>
    </location>
</feature>
<keyword evidence="5" id="KW-1185">Reference proteome</keyword>
<evidence type="ECO:0000259" key="3">
    <source>
        <dbReference type="Pfam" id="PF13439"/>
    </source>
</evidence>
<dbReference type="AlphaFoldDB" id="A0A852S939"/>
<evidence type="ECO:0000256" key="1">
    <source>
        <dbReference type="ARBA" id="ARBA00022676"/>
    </source>
</evidence>
<proteinExistence type="predicted"/>
<sequence>MSARPNPIRVASVPAGHPYVRAVTPGPGLTRLLPDPELGRPPGQWWPPALFDPSYLRENLDGFDLLHVHFGLESVPTAQLVEALGLVRAAGHPIVFTVHDLENPQLVDQAEHLVRLDAVIAAADELITLSPGAAAVVAERWGRPATVVPHPRIAEHYPSVERVPDARPRLGAHLRDLRPNIDALAVARSLAAGARALAAAGRPVDAVLRLDERVRDEATAAELERFVQDEGGLTLEGGTSLEGGLTLERGLNLEGGLTLERGPRQSDVELERWIAGLDVAVMPYSHGTHSGWAELCWDLGAVVVDDGHGFIAEQLPDGVVRGGAGEAPEALLARALELATSPGSPERAAVVAARRARRDAEHDGITRAHTAVYRRALGDVRA</sequence>
<dbReference type="Gene3D" id="3.40.50.2000">
    <property type="entry name" value="Glycogen Phosphorylase B"/>
    <property type="match status" value="1"/>
</dbReference>
<dbReference type="SUPFAM" id="SSF53756">
    <property type="entry name" value="UDP-Glycosyltransferase/glycogen phosphorylase"/>
    <property type="match status" value="1"/>
</dbReference>
<dbReference type="EMBL" id="JACCBM010000001">
    <property type="protein sequence ID" value="NYD69758.1"/>
    <property type="molecule type" value="Genomic_DNA"/>
</dbReference>